<reference evidence="2" key="1">
    <citation type="journal article" name="BMC Genomics">
        <title>Long-read sequencing and de novo genome assembly of marine medaka (Oryzias melastigma).</title>
        <authorList>
            <person name="Liang P."/>
            <person name="Saqib H.S.A."/>
            <person name="Ni X."/>
            <person name="Shen Y."/>
        </authorList>
    </citation>
    <scope>NUCLEOTIDE SEQUENCE</scope>
    <source>
        <strain evidence="2">Bigg-433</strain>
    </source>
</reference>
<accession>A0A834F6T5</accession>
<organism evidence="2 3">
    <name type="scientific">Oryzias melastigma</name>
    <name type="common">Marine medaka</name>
    <dbReference type="NCBI Taxonomy" id="30732"/>
    <lineage>
        <taxon>Eukaryota</taxon>
        <taxon>Metazoa</taxon>
        <taxon>Chordata</taxon>
        <taxon>Craniata</taxon>
        <taxon>Vertebrata</taxon>
        <taxon>Euteleostomi</taxon>
        <taxon>Actinopterygii</taxon>
        <taxon>Neopterygii</taxon>
        <taxon>Teleostei</taxon>
        <taxon>Neoteleostei</taxon>
        <taxon>Acanthomorphata</taxon>
        <taxon>Ovalentaria</taxon>
        <taxon>Atherinomorphae</taxon>
        <taxon>Beloniformes</taxon>
        <taxon>Adrianichthyidae</taxon>
        <taxon>Oryziinae</taxon>
        <taxon>Oryzias</taxon>
    </lineage>
</organism>
<dbReference type="AlphaFoldDB" id="A0A834F6T5"/>
<dbReference type="Proteomes" id="UP000646548">
    <property type="component" value="Unassembled WGS sequence"/>
</dbReference>
<name>A0A834F6T5_ORYME</name>
<evidence type="ECO:0000313" key="2">
    <source>
        <dbReference type="EMBL" id="KAF6726980.1"/>
    </source>
</evidence>
<evidence type="ECO:0000256" key="1">
    <source>
        <dbReference type="SAM" id="MobiDB-lite"/>
    </source>
</evidence>
<feature type="region of interest" description="Disordered" evidence="1">
    <location>
        <begin position="1"/>
        <end position="68"/>
    </location>
</feature>
<sequence>MFKHLRSDHGATERPGYPSRPPSAPLLNELHLGSLSSGPPPSSLRPPQVQQQIAAQRVSRSLPPFCVK</sequence>
<feature type="compositionally biased region" description="Basic and acidic residues" evidence="1">
    <location>
        <begin position="1"/>
        <end position="12"/>
    </location>
</feature>
<proteinExistence type="predicted"/>
<protein>
    <submittedName>
        <fullName evidence="2">Uncharacterized protein</fullName>
    </submittedName>
</protein>
<evidence type="ECO:0000313" key="3">
    <source>
        <dbReference type="Proteomes" id="UP000646548"/>
    </source>
</evidence>
<comment type="caution">
    <text evidence="2">The sequence shown here is derived from an EMBL/GenBank/DDBJ whole genome shotgun (WGS) entry which is preliminary data.</text>
</comment>
<dbReference type="EMBL" id="WKFB01000315">
    <property type="protein sequence ID" value="KAF6726980.1"/>
    <property type="molecule type" value="Genomic_DNA"/>
</dbReference>
<gene>
    <name evidence="2" type="ORF">FQA47_011881</name>
</gene>